<name>T1EZC7_HELRO</name>
<dbReference type="EMBL" id="KB095858">
    <property type="protein sequence ID" value="ESO10912.1"/>
    <property type="molecule type" value="Genomic_DNA"/>
</dbReference>
<reference evidence="3" key="3">
    <citation type="submission" date="2015-06" db="UniProtKB">
        <authorList>
            <consortium name="EnsemblMetazoa"/>
        </authorList>
    </citation>
    <scope>IDENTIFICATION</scope>
</reference>
<dbReference type="GeneID" id="20201927"/>
<evidence type="ECO:0000256" key="1">
    <source>
        <dbReference type="SAM" id="MobiDB-lite"/>
    </source>
</evidence>
<sequence>MAPTKSSRLRNSRHALSQLKNLPSSTTNTAYPQIYAQAQAHAYSYDHLLPAYYVSSAANQTFPESSGQPSTGEVVLKKASSDTDDGKYRIKLFQDLAEILKRKSEEDEALRNFAENIIKCKASSKPKKTRCKEKDALKKYFAAIVKPRISCHKTSTQPQKKKFTKSDNKKSKMSEILKKNHLLSLENRLLYEMVIRNKLEASKVSKTSGKNNPTAPCLTPIIHLYQPPIPPCPPPPPMQSQCQDFPDHKLNKSARCNVDLCGPNNANSRYTKFDLCNSSCINNKFKTANQSAPKQIVYMLEKESTRCGIPCYRVVLTSPYRSYKDMHIYAANNTHGNATNPAACGLLSDNAKLNSANKKVPVEEIDSKATCEPTTASADKHIATANPTATLPKTSNEKCYIIQKPPNRIVPNQTDNSRACDPALDQKPNDVIQQNKIQNRKLPLIMHNNLAKKIERGQTFVICQSVPCSTESCCSLFADVASLIESVVVKNSPNHKNQCKQGDPFQMFQSQQLQPNYSNLPKLCNNNECTNPCVLLNCGPQCENLMGPSSSEKVSCTTQTDQLCSPFNTCNQSLNETETICRWCMKKLCKHQLHRPYFKFSRSPLWSSSSSSSSSNSSSACLTFHSSSYESSDSCERTCRAKKKKHKVANTIPETTQAPTDFLAPYYPPPNVEPYGYNAYSQDGYPPQTYPEPPYPPYPNDPYYLQELPYQDESANQIEKKGRVFDKNVFRRHSSKYVFVIV</sequence>
<dbReference type="CTD" id="20201927"/>
<evidence type="ECO:0000313" key="4">
    <source>
        <dbReference type="Proteomes" id="UP000015101"/>
    </source>
</evidence>
<gene>
    <name evidence="3" type="primary">20201927</name>
    <name evidence="2" type="ORF">HELRODRAFT_167424</name>
</gene>
<dbReference type="HOGENOM" id="CLU_374397_0_0_1"/>
<dbReference type="InParanoid" id="T1EZC7"/>
<dbReference type="AlphaFoldDB" id="T1EZC7"/>
<feature type="compositionally biased region" description="Polar residues" evidence="1">
    <location>
        <begin position="14"/>
        <end position="24"/>
    </location>
</feature>
<reference evidence="2 4" key="2">
    <citation type="journal article" date="2013" name="Nature">
        <title>Insights into bilaterian evolution from three spiralian genomes.</title>
        <authorList>
            <person name="Simakov O."/>
            <person name="Marletaz F."/>
            <person name="Cho S.J."/>
            <person name="Edsinger-Gonzales E."/>
            <person name="Havlak P."/>
            <person name="Hellsten U."/>
            <person name="Kuo D.H."/>
            <person name="Larsson T."/>
            <person name="Lv J."/>
            <person name="Arendt D."/>
            <person name="Savage R."/>
            <person name="Osoegawa K."/>
            <person name="de Jong P."/>
            <person name="Grimwood J."/>
            <person name="Chapman J.A."/>
            <person name="Shapiro H."/>
            <person name="Aerts A."/>
            <person name="Otillar R.P."/>
            <person name="Terry A.Y."/>
            <person name="Boore J.L."/>
            <person name="Grigoriev I.V."/>
            <person name="Lindberg D.R."/>
            <person name="Seaver E.C."/>
            <person name="Weisblat D.A."/>
            <person name="Putnam N.H."/>
            <person name="Rokhsar D.S."/>
        </authorList>
    </citation>
    <scope>NUCLEOTIDE SEQUENCE</scope>
</reference>
<protein>
    <submittedName>
        <fullName evidence="2 3">Uncharacterized protein</fullName>
    </submittedName>
</protein>
<dbReference type="Proteomes" id="UP000015101">
    <property type="component" value="Unassembled WGS sequence"/>
</dbReference>
<evidence type="ECO:0000313" key="3">
    <source>
        <dbReference type="EnsemblMetazoa" id="HelroP167424"/>
    </source>
</evidence>
<reference evidence="4" key="1">
    <citation type="submission" date="2012-12" db="EMBL/GenBank/DDBJ databases">
        <authorList>
            <person name="Hellsten U."/>
            <person name="Grimwood J."/>
            <person name="Chapman J.A."/>
            <person name="Shapiro H."/>
            <person name="Aerts A."/>
            <person name="Otillar R.P."/>
            <person name="Terry A.Y."/>
            <person name="Boore J.L."/>
            <person name="Simakov O."/>
            <person name="Marletaz F."/>
            <person name="Cho S.-J."/>
            <person name="Edsinger-Gonzales E."/>
            <person name="Havlak P."/>
            <person name="Kuo D.-H."/>
            <person name="Larsson T."/>
            <person name="Lv J."/>
            <person name="Arendt D."/>
            <person name="Savage R."/>
            <person name="Osoegawa K."/>
            <person name="de Jong P."/>
            <person name="Lindberg D.R."/>
            <person name="Seaver E.C."/>
            <person name="Weisblat D.A."/>
            <person name="Putnam N.H."/>
            <person name="Grigoriev I.V."/>
            <person name="Rokhsar D.S."/>
        </authorList>
    </citation>
    <scope>NUCLEOTIDE SEQUENCE</scope>
</reference>
<dbReference type="KEGG" id="hro:HELRODRAFT_167424"/>
<feature type="region of interest" description="Disordered" evidence="1">
    <location>
        <begin position="1"/>
        <end position="24"/>
    </location>
</feature>
<dbReference type="EnsemblMetazoa" id="HelroT167424">
    <property type="protein sequence ID" value="HelroP167424"/>
    <property type="gene ID" value="HelroG167424"/>
</dbReference>
<proteinExistence type="predicted"/>
<dbReference type="EMBL" id="AMQM01002776">
    <property type="status" value="NOT_ANNOTATED_CDS"/>
    <property type="molecule type" value="Genomic_DNA"/>
</dbReference>
<dbReference type="RefSeq" id="XP_009011181.1">
    <property type="nucleotide sequence ID" value="XM_009012933.1"/>
</dbReference>
<organism evidence="3 4">
    <name type="scientific">Helobdella robusta</name>
    <name type="common">Californian leech</name>
    <dbReference type="NCBI Taxonomy" id="6412"/>
    <lineage>
        <taxon>Eukaryota</taxon>
        <taxon>Metazoa</taxon>
        <taxon>Spiralia</taxon>
        <taxon>Lophotrochozoa</taxon>
        <taxon>Annelida</taxon>
        <taxon>Clitellata</taxon>
        <taxon>Hirudinea</taxon>
        <taxon>Rhynchobdellida</taxon>
        <taxon>Glossiphoniidae</taxon>
        <taxon>Helobdella</taxon>
    </lineage>
</organism>
<keyword evidence="4" id="KW-1185">Reference proteome</keyword>
<evidence type="ECO:0000313" key="2">
    <source>
        <dbReference type="EMBL" id="ESO10912.1"/>
    </source>
</evidence>
<accession>T1EZC7</accession>